<protein>
    <recommendedName>
        <fullName evidence="4">Transmembrane protein</fullName>
    </recommendedName>
</protein>
<keyword evidence="2" id="KW-0472">Membrane</keyword>
<dbReference type="OrthoDB" id="2758307at2759"/>
<dbReference type="EMBL" id="ML143389">
    <property type="protein sequence ID" value="TBU34236.1"/>
    <property type="molecule type" value="Genomic_DNA"/>
</dbReference>
<evidence type="ECO:0000256" key="1">
    <source>
        <dbReference type="SAM" id="MobiDB-lite"/>
    </source>
</evidence>
<proteinExistence type="predicted"/>
<keyword evidence="2" id="KW-1133">Transmembrane helix</keyword>
<feature type="transmembrane region" description="Helical" evidence="2">
    <location>
        <begin position="201"/>
        <end position="227"/>
    </location>
</feature>
<reference evidence="3" key="1">
    <citation type="submission" date="2019-01" db="EMBL/GenBank/DDBJ databases">
        <title>Draft genome sequences of three monokaryotic isolates of the white-rot basidiomycete fungus Dichomitus squalens.</title>
        <authorList>
            <consortium name="DOE Joint Genome Institute"/>
            <person name="Lopez S.C."/>
            <person name="Andreopoulos B."/>
            <person name="Pangilinan J."/>
            <person name="Lipzen A."/>
            <person name="Riley R."/>
            <person name="Ahrendt S."/>
            <person name="Ng V."/>
            <person name="Barry K."/>
            <person name="Daum C."/>
            <person name="Grigoriev I.V."/>
            <person name="Hilden K.S."/>
            <person name="Makela M.R."/>
            <person name="de Vries R.P."/>
        </authorList>
    </citation>
    <scope>NUCLEOTIDE SEQUENCE [LARGE SCALE GENOMIC DNA]</scope>
    <source>
        <strain evidence="3">OM18370.1</strain>
    </source>
</reference>
<gene>
    <name evidence="3" type="ORF">BD311DRAFT_747379</name>
</gene>
<dbReference type="Proteomes" id="UP000292957">
    <property type="component" value="Unassembled WGS sequence"/>
</dbReference>
<organism evidence="3">
    <name type="scientific">Dichomitus squalens</name>
    <dbReference type="NCBI Taxonomy" id="114155"/>
    <lineage>
        <taxon>Eukaryota</taxon>
        <taxon>Fungi</taxon>
        <taxon>Dikarya</taxon>
        <taxon>Basidiomycota</taxon>
        <taxon>Agaricomycotina</taxon>
        <taxon>Agaricomycetes</taxon>
        <taxon>Polyporales</taxon>
        <taxon>Polyporaceae</taxon>
        <taxon>Dichomitus</taxon>
    </lineage>
</organism>
<sequence length="350" mass="37218">MDNTATTNATCLSDFGWTFNSLGQSPCEVSAHLWDSCASGTGCAGPDGCIIPPSLAPGTNYTSPLSNFQDCQCTTVWYSTMAACAVCQGRGLSIDPWEEFSASCYPLYMQQFPSPIPNYTAVPGWAYLPIAKDEFDVSTAERLAGIHPAENTIPIIVPGPLSSTPAPTSPPFTSSRSMTSTSGISSPTQTQRVQPVSKTNLAAMVAGSVIGGGVFFVGLVLTTFYLLRRRRRALYAEKLDRRRNVILPPDLEAVPSPSAAPATGRKSTATRIMHSVDHTVLTDVASFHAPPIPVNSASSPTSPVKDLLHSVAGILRPTPAEGPPQPSERELDSGWREHPVATLPPAYTED</sequence>
<dbReference type="AlphaFoldDB" id="A0A4Q9N5U7"/>
<feature type="compositionally biased region" description="Basic and acidic residues" evidence="1">
    <location>
        <begin position="327"/>
        <end position="339"/>
    </location>
</feature>
<feature type="region of interest" description="Disordered" evidence="1">
    <location>
        <begin position="310"/>
        <end position="350"/>
    </location>
</feature>
<evidence type="ECO:0000313" key="3">
    <source>
        <dbReference type="EMBL" id="TBU34236.1"/>
    </source>
</evidence>
<accession>A0A4Q9N5U7</accession>
<feature type="region of interest" description="Disordered" evidence="1">
    <location>
        <begin position="157"/>
        <end position="193"/>
    </location>
</feature>
<evidence type="ECO:0000256" key="2">
    <source>
        <dbReference type="SAM" id="Phobius"/>
    </source>
</evidence>
<feature type="compositionally biased region" description="Low complexity" evidence="1">
    <location>
        <begin position="160"/>
        <end position="188"/>
    </location>
</feature>
<evidence type="ECO:0008006" key="4">
    <source>
        <dbReference type="Google" id="ProtNLM"/>
    </source>
</evidence>
<name>A0A4Q9N5U7_9APHY</name>
<keyword evidence="2" id="KW-0812">Transmembrane</keyword>